<dbReference type="AlphaFoldDB" id="A0A5M3XW04"/>
<accession>A0A5M3XW04</accession>
<proteinExistence type="predicted"/>
<dbReference type="SUPFAM" id="SSF55797">
    <property type="entry name" value="PR-1-like"/>
    <property type="match status" value="1"/>
</dbReference>
<dbReference type="InterPro" id="IPR034113">
    <property type="entry name" value="SCP_GAPR1-like"/>
</dbReference>
<evidence type="ECO:0000259" key="2">
    <source>
        <dbReference type="SMART" id="SM00198"/>
    </source>
</evidence>
<comment type="caution">
    <text evidence="3">The sequence shown here is derived from an EMBL/GenBank/DDBJ whole genome shotgun (WGS) entry which is preliminary data.</text>
</comment>
<feature type="signal peptide" evidence="1">
    <location>
        <begin position="1"/>
        <end position="21"/>
    </location>
</feature>
<dbReference type="RefSeq" id="WP_170321900.1">
    <property type="nucleotide sequence ID" value="NZ_BAAAHM010000002.1"/>
</dbReference>
<dbReference type="PANTHER" id="PTHR10334">
    <property type="entry name" value="CYSTEINE-RICH SECRETORY PROTEIN-RELATED"/>
    <property type="match status" value="1"/>
</dbReference>
<reference evidence="3 4" key="1">
    <citation type="submission" date="2019-10" db="EMBL/GenBank/DDBJ databases">
        <title>Whole genome shotgun sequence of Acrocarpospora pleiomorpha NBRC 16267.</title>
        <authorList>
            <person name="Ichikawa N."/>
            <person name="Kimura A."/>
            <person name="Kitahashi Y."/>
            <person name="Komaki H."/>
            <person name="Oguchi A."/>
        </authorList>
    </citation>
    <scope>NUCLEOTIDE SEQUENCE [LARGE SCALE GENOMIC DNA]</scope>
    <source>
        <strain evidence="3 4">NBRC 16267</strain>
    </source>
</reference>
<keyword evidence="1" id="KW-0732">Signal</keyword>
<keyword evidence="3" id="KW-0378">Hydrolase</keyword>
<dbReference type="InterPro" id="IPR035940">
    <property type="entry name" value="CAP_sf"/>
</dbReference>
<dbReference type="PRINTS" id="PR00837">
    <property type="entry name" value="V5TPXLIKE"/>
</dbReference>
<protein>
    <submittedName>
        <fullName evidence="3">Serine protease</fullName>
    </submittedName>
</protein>
<dbReference type="GO" id="GO:0006508">
    <property type="term" value="P:proteolysis"/>
    <property type="evidence" value="ECO:0007669"/>
    <property type="project" value="UniProtKB-KW"/>
</dbReference>
<dbReference type="Gene3D" id="3.40.33.10">
    <property type="entry name" value="CAP"/>
    <property type="match status" value="1"/>
</dbReference>
<dbReference type="GO" id="GO:0008233">
    <property type="term" value="F:peptidase activity"/>
    <property type="evidence" value="ECO:0007669"/>
    <property type="project" value="UniProtKB-KW"/>
</dbReference>
<dbReference type="EMBL" id="BLAF01000062">
    <property type="protein sequence ID" value="GES25096.1"/>
    <property type="molecule type" value="Genomic_DNA"/>
</dbReference>
<dbReference type="InterPro" id="IPR001283">
    <property type="entry name" value="CRISP-related"/>
</dbReference>
<evidence type="ECO:0000256" key="1">
    <source>
        <dbReference type="SAM" id="SignalP"/>
    </source>
</evidence>
<evidence type="ECO:0000313" key="4">
    <source>
        <dbReference type="Proteomes" id="UP000377595"/>
    </source>
</evidence>
<feature type="chain" id="PRO_5024420632" evidence="1">
    <location>
        <begin position="22"/>
        <end position="176"/>
    </location>
</feature>
<organism evidence="3 4">
    <name type="scientific">Acrocarpospora pleiomorpha</name>
    <dbReference type="NCBI Taxonomy" id="90975"/>
    <lineage>
        <taxon>Bacteria</taxon>
        <taxon>Bacillati</taxon>
        <taxon>Actinomycetota</taxon>
        <taxon>Actinomycetes</taxon>
        <taxon>Streptosporangiales</taxon>
        <taxon>Streptosporangiaceae</taxon>
        <taxon>Acrocarpospora</taxon>
    </lineage>
</organism>
<evidence type="ECO:0000313" key="3">
    <source>
        <dbReference type="EMBL" id="GES25096.1"/>
    </source>
</evidence>
<keyword evidence="4" id="KW-1185">Reference proteome</keyword>
<dbReference type="Proteomes" id="UP000377595">
    <property type="component" value="Unassembled WGS sequence"/>
</dbReference>
<name>A0A5M3XW04_9ACTN</name>
<keyword evidence="3" id="KW-0645">Protease</keyword>
<dbReference type="Pfam" id="PF00188">
    <property type="entry name" value="CAP"/>
    <property type="match status" value="1"/>
</dbReference>
<sequence>MRFVVTAALLTVGLIPAIAQASVEPLPGLKDQALDAVNASRAKYGARPLTWNDALYPDAERWALGCRFQHSDAHGRYGQNLYATSGATSASAAITDAFKSWMAEASRYGYHHPGFSRATGSFTQVVWKSTTQLAVAVAQCPGGTIFPSVSYFVVARFSPPGNFAGQFPQNVGRPVA</sequence>
<dbReference type="CDD" id="cd05382">
    <property type="entry name" value="CAP_GAPR1-like"/>
    <property type="match status" value="1"/>
</dbReference>
<dbReference type="InterPro" id="IPR014044">
    <property type="entry name" value="CAP_dom"/>
</dbReference>
<dbReference type="SMART" id="SM00198">
    <property type="entry name" value="SCP"/>
    <property type="match status" value="1"/>
</dbReference>
<feature type="domain" description="SCP" evidence="2">
    <location>
        <begin position="28"/>
        <end position="165"/>
    </location>
</feature>
<gene>
    <name evidence="3" type="ORF">Aple_079950</name>
</gene>